<dbReference type="Proteomes" id="UP000261931">
    <property type="component" value="Unassembled WGS sequence"/>
</dbReference>
<reference evidence="6 7" key="1">
    <citation type="submission" date="2018-08" db="EMBL/GenBank/DDBJ databases">
        <title>Hydrogenophaga sp. LA-38 isolated from sludge.</title>
        <authorList>
            <person name="Im W.-T."/>
        </authorList>
    </citation>
    <scope>NUCLEOTIDE SEQUENCE [LARGE SCALE GENOMIC DNA]</scope>
    <source>
        <strain evidence="6 7">LA-38</strain>
    </source>
</reference>
<dbReference type="PROSITE" id="PS00163">
    <property type="entry name" value="FUMARATE_LYASES"/>
    <property type="match status" value="1"/>
</dbReference>
<keyword evidence="3" id="KW-0456">Lyase</keyword>
<proteinExistence type="inferred from homology"/>
<accession>A0A372EMZ6</accession>
<protein>
    <recommendedName>
        <fullName evidence="2">fumarate hydratase</fullName>
        <ecNumber evidence="2">4.2.1.2</ecNumber>
    </recommendedName>
</protein>
<feature type="domain" description="Fumarase C C-terminal" evidence="5">
    <location>
        <begin position="404"/>
        <end position="450"/>
    </location>
</feature>
<evidence type="ECO:0000256" key="2">
    <source>
        <dbReference type="ARBA" id="ARBA00012921"/>
    </source>
</evidence>
<dbReference type="FunFam" id="1.20.200.10:FF:000001">
    <property type="entry name" value="Fumarate hydratase, mitochondrial"/>
    <property type="match status" value="1"/>
</dbReference>
<dbReference type="PRINTS" id="PR00145">
    <property type="entry name" value="ARGSUCLYASE"/>
</dbReference>
<dbReference type="InterPro" id="IPR022761">
    <property type="entry name" value="Fumarate_lyase_N"/>
</dbReference>
<evidence type="ECO:0000256" key="1">
    <source>
        <dbReference type="ARBA" id="ARBA00009084"/>
    </source>
</evidence>
<dbReference type="InterPro" id="IPR005677">
    <property type="entry name" value="Fum_hydII"/>
</dbReference>
<dbReference type="GO" id="GO:0006106">
    <property type="term" value="P:fumarate metabolic process"/>
    <property type="evidence" value="ECO:0007669"/>
    <property type="project" value="InterPro"/>
</dbReference>
<evidence type="ECO:0000256" key="3">
    <source>
        <dbReference type="ARBA" id="ARBA00023239"/>
    </source>
</evidence>
<sequence length="452" mass="47876">MNPPSPSPRTEHDAWGEIQIPADAPWGAQTQRAIGHFAISTEKMPPELLHALALTKRCAARVNAALGTLERPVADAIAQAAAEVVDGRWPDAFPLSLWQSGSGTQSNMNMNEVIARRASALLGRPVHPNDEVNLGQSSNDTIPTAIHLAALLGVERALQPALRTLRGTLAAKAEGVRDVMKTGRTHLQNALPLTLADELLAWVAQLDQAGAALAPALRAVQGLAIGGTAVGSGANAHPDFGPRMAEALSEATGLPLRRADNPYAAQAAHDALLQLHGALRGLALALCKIADDLRWEASPGLGEWRLPANEPGSSIMPGKVNPTQCESLLMVCAQVMGNDVSIGIGATLGQFQMHAAKPLLAHNLLQSIRLLADGMRSFEEHAVRGMEPDRERIAATLSPAMLQATLLAKRIGHEEAAVLYREVQASGRPLRELVLERGLASAEQFDAWVKGG</sequence>
<dbReference type="AlphaFoldDB" id="A0A372EMZ6"/>
<evidence type="ECO:0000313" key="7">
    <source>
        <dbReference type="Proteomes" id="UP000261931"/>
    </source>
</evidence>
<dbReference type="GO" id="GO:0004333">
    <property type="term" value="F:fumarate hydratase activity"/>
    <property type="evidence" value="ECO:0007669"/>
    <property type="project" value="UniProtKB-EC"/>
</dbReference>
<comment type="similarity">
    <text evidence="1">Belongs to the class-II fumarase/aspartase family. Fumarase subfamily.</text>
</comment>
<dbReference type="Pfam" id="PF10415">
    <property type="entry name" value="FumaraseC_C"/>
    <property type="match status" value="1"/>
</dbReference>
<dbReference type="Gene3D" id="1.20.200.10">
    <property type="entry name" value="Fumarase/aspartase (Central domain)"/>
    <property type="match status" value="1"/>
</dbReference>
<dbReference type="InterPro" id="IPR024083">
    <property type="entry name" value="Fumarase/histidase_N"/>
</dbReference>
<dbReference type="FunFam" id="1.10.275.10:FF:000001">
    <property type="entry name" value="Fumarate hydratase, mitochondrial"/>
    <property type="match status" value="1"/>
</dbReference>
<dbReference type="InterPro" id="IPR018951">
    <property type="entry name" value="Fumarase_C_C"/>
</dbReference>
<dbReference type="EMBL" id="QVLS01000002">
    <property type="protein sequence ID" value="RFP80990.1"/>
    <property type="molecule type" value="Genomic_DNA"/>
</dbReference>
<dbReference type="PANTHER" id="PTHR11444">
    <property type="entry name" value="ASPARTATEAMMONIA/ARGININOSUCCINATE/ADENYLOSUCCINATE LYASE"/>
    <property type="match status" value="1"/>
</dbReference>
<dbReference type="InterPro" id="IPR000362">
    <property type="entry name" value="Fumarate_lyase_fam"/>
</dbReference>
<dbReference type="EC" id="4.2.1.2" evidence="2"/>
<dbReference type="InterPro" id="IPR008948">
    <property type="entry name" value="L-Aspartase-like"/>
</dbReference>
<dbReference type="InterPro" id="IPR020557">
    <property type="entry name" value="Fumarate_lyase_CS"/>
</dbReference>
<name>A0A372EMZ6_9BURK</name>
<dbReference type="SUPFAM" id="SSF48557">
    <property type="entry name" value="L-aspartase-like"/>
    <property type="match status" value="1"/>
</dbReference>
<dbReference type="PRINTS" id="PR00149">
    <property type="entry name" value="FUMRATELYASE"/>
</dbReference>
<evidence type="ECO:0000259" key="4">
    <source>
        <dbReference type="Pfam" id="PF00206"/>
    </source>
</evidence>
<dbReference type="Gene3D" id="1.10.40.30">
    <property type="entry name" value="Fumarase/aspartase (C-terminal domain)"/>
    <property type="match status" value="1"/>
</dbReference>
<organism evidence="6 7">
    <name type="scientific">Hydrogenophaga borbori</name>
    <dbReference type="NCBI Taxonomy" id="2294117"/>
    <lineage>
        <taxon>Bacteria</taxon>
        <taxon>Pseudomonadati</taxon>
        <taxon>Pseudomonadota</taxon>
        <taxon>Betaproteobacteria</taxon>
        <taxon>Burkholderiales</taxon>
        <taxon>Comamonadaceae</taxon>
        <taxon>Hydrogenophaga</taxon>
    </lineage>
</organism>
<dbReference type="Gene3D" id="1.10.275.10">
    <property type="entry name" value="Fumarase/aspartase (N-terminal domain)"/>
    <property type="match status" value="1"/>
</dbReference>
<comment type="caution">
    <text evidence="6">The sequence shown here is derived from an EMBL/GenBank/DDBJ whole genome shotgun (WGS) entry which is preliminary data.</text>
</comment>
<gene>
    <name evidence="6" type="ORF">DY262_04215</name>
</gene>
<dbReference type="Pfam" id="PF00206">
    <property type="entry name" value="Lyase_1"/>
    <property type="match status" value="1"/>
</dbReference>
<dbReference type="RefSeq" id="WP_116957728.1">
    <property type="nucleotide sequence ID" value="NZ_QVLS01000002.1"/>
</dbReference>
<keyword evidence="7" id="KW-1185">Reference proteome</keyword>
<evidence type="ECO:0000313" key="6">
    <source>
        <dbReference type="EMBL" id="RFP80990.1"/>
    </source>
</evidence>
<dbReference type="PANTHER" id="PTHR11444:SF1">
    <property type="entry name" value="FUMARATE HYDRATASE, MITOCHONDRIAL"/>
    <property type="match status" value="1"/>
</dbReference>
<dbReference type="GO" id="GO:0006108">
    <property type="term" value="P:malate metabolic process"/>
    <property type="evidence" value="ECO:0007669"/>
    <property type="project" value="TreeGrafter"/>
</dbReference>
<dbReference type="GO" id="GO:0006099">
    <property type="term" value="P:tricarboxylic acid cycle"/>
    <property type="evidence" value="ECO:0007669"/>
    <property type="project" value="InterPro"/>
</dbReference>
<feature type="domain" description="Fumarate lyase N-terminal" evidence="4">
    <location>
        <begin position="16"/>
        <end position="337"/>
    </location>
</feature>
<evidence type="ECO:0000259" key="5">
    <source>
        <dbReference type="Pfam" id="PF10415"/>
    </source>
</evidence>